<keyword evidence="1" id="KW-0847">Vitamin C</keyword>
<evidence type="ECO:0000313" key="2">
    <source>
        <dbReference type="EMBL" id="KAG7171856.1"/>
    </source>
</evidence>
<sequence length="289" mass="33772">MLRTQFCICKCFFTNNMFLKDYNLHVIYRDKAQFIQEYAQVLQSKGCQDPESIIPKLEAESLRRRQLHDESWKRRMQVAKDYKPLHPEIFTLQPSFLDAKFHEIVQLAQDPEQTSEDIIKYMKNHQNRIFSFPVFTTEFCKLFLEEIVNFEESPLPKGRPNTMNQYGISLEELGFDRFISSLRSTYLTPLTTLLFPDWGGDSLDSHKSFIVTYKEGKDVDLTYHFDNAERHGALPISEGVRYNLIIWMRSSQIRNELCPMCDEKPTLVPVKNGYGDGFSMNTVDVCSTV</sequence>
<accession>A0A8J5T1Y3</accession>
<dbReference type="EMBL" id="JAHLQT010011632">
    <property type="protein sequence ID" value="KAG7171856.1"/>
    <property type="molecule type" value="Genomic_DNA"/>
</dbReference>
<keyword evidence="3" id="KW-1185">Reference proteome</keyword>
<reference evidence="2" key="1">
    <citation type="journal article" date="2021" name="Sci. Adv.">
        <title>The American lobster genome reveals insights on longevity, neural, and immune adaptations.</title>
        <authorList>
            <person name="Polinski J.M."/>
            <person name="Zimin A.V."/>
            <person name="Clark K.F."/>
            <person name="Kohn A.B."/>
            <person name="Sadowski N."/>
            <person name="Timp W."/>
            <person name="Ptitsyn A."/>
            <person name="Khanna P."/>
            <person name="Romanova D.Y."/>
            <person name="Williams P."/>
            <person name="Greenwood S.J."/>
            <person name="Moroz L.L."/>
            <person name="Walt D.R."/>
            <person name="Bodnar A.G."/>
        </authorList>
    </citation>
    <scope>NUCLEOTIDE SEQUENCE</scope>
    <source>
        <strain evidence="2">GMGI-L3</strain>
    </source>
</reference>
<protein>
    <submittedName>
        <fullName evidence="2">2-oxoglutarate and iron-dependent oxygenase domain-containing protein 2-like</fullName>
    </submittedName>
</protein>
<organism evidence="2 3">
    <name type="scientific">Homarus americanus</name>
    <name type="common">American lobster</name>
    <dbReference type="NCBI Taxonomy" id="6706"/>
    <lineage>
        <taxon>Eukaryota</taxon>
        <taxon>Metazoa</taxon>
        <taxon>Ecdysozoa</taxon>
        <taxon>Arthropoda</taxon>
        <taxon>Crustacea</taxon>
        <taxon>Multicrustacea</taxon>
        <taxon>Malacostraca</taxon>
        <taxon>Eumalacostraca</taxon>
        <taxon>Eucarida</taxon>
        <taxon>Decapoda</taxon>
        <taxon>Pleocyemata</taxon>
        <taxon>Astacidea</taxon>
        <taxon>Nephropoidea</taxon>
        <taxon>Nephropidae</taxon>
        <taxon>Homarus</taxon>
    </lineage>
</organism>
<gene>
    <name evidence="2" type="primary">ogfod2-L</name>
    <name evidence="2" type="ORF">Hamer_G000778</name>
</gene>
<dbReference type="PANTHER" id="PTHR24014:SF4">
    <property type="entry name" value="2-OXOGLUTARATE AND IRON-DEPENDENT OXYGENASE DOMAIN-CONTAINING PROTEIN 2"/>
    <property type="match status" value="1"/>
</dbReference>
<evidence type="ECO:0000256" key="1">
    <source>
        <dbReference type="ARBA" id="ARBA00022896"/>
    </source>
</evidence>
<evidence type="ECO:0000313" key="3">
    <source>
        <dbReference type="Proteomes" id="UP000747542"/>
    </source>
</evidence>
<proteinExistence type="predicted"/>
<comment type="caution">
    <text evidence="2">The sequence shown here is derived from an EMBL/GenBank/DDBJ whole genome shotgun (WGS) entry which is preliminary data.</text>
</comment>
<name>A0A8J5T1Y3_HOMAM</name>
<dbReference type="Proteomes" id="UP000747542">
    <property type="component" value="Unassembled WGS sequence"/>
</dbReference>
<dbReference type="Pfam" id="PF25238">
    <property type="entry name" value="OGFOD2-like"/>
    <property type="match status" value="1"/>
</dbReference>
<dbReference type="GO" id="GO:0031418">
    <property type="term" value="F:L-ascorbic acid binding"/>
    <property type="evidence" value="ECO:0007669"/>
    <property type="project" value="UniProtKB-KW"/>
</dbReference>
<dbReference type="PANTHER" id="PTHR24014">
    <property type="entry name" value="2-OXOGLUTARATE AND IRON-DEPENDENT OXYGENASE DOMAIN-CONTAINING PROTEIN 2"/>
    <property type="match status" value="1"/>
</dbReference>
<dbReference type="AlphaFoldDB" id="A0A8J5T1Y3"/>